<comment type="caution">
    <text evidence="3">The sequence shown here is derived from an EMBL/GenBank/DDBJ whole genome shotgun (WGS) entry which is preliminary data.</text>
</comment>
<dbReference type="InterPro" id="IPR015797">
    <property type="entry name" value="NUDIX_hydrolase-like_dom_sf"/>
</dbReference>
<gene>
    <name evidence="3" type="ORF">P3T76_006903</name>
</gene>
<sequence>MVEEEGWTPVKNKRKRGKQRNQQNGSRIQANDDVDKSWGVFVVSPDQKVLLLKHKKRNSFWSFSKGHKENKDMSDVATAIRELKEESNLVVCKLWKKTETWEEYCSSATERNDSGEEPSAFRTFAEQYRYTKHEYRNRQPVYVQVPKKVTFFVAKTQASSSEVVVNFSKSKGEITGYKWVNLHSTSDQVKELTTIPGSTRGKNGMYSQDLALFKTIKQVILGTESAF</sequence>
<keyword evidence="4" id="KW-1185">Reference proteome</keyword>
<dbReference type="Gene3D" id="3.90.79.10">
    <property type="entry name" value="Nucleoside Triphosphate Pyrophosphohydrolase"/>
    <property type="match status" value="1"/>
</dbReference>
<evidence type="ECO:0000313" key="4">
    <source>
        <dbReference type="Proteomes" id="UP001259832"/>
    </source>
</evidence>
<evidence type="ECO:0000256" key="1">
    <source>
        <dbReference type="SAM" id="MobiDB-lite"/>
    </source>
</evidence>
<dbReference type="PROSITE" id="PS51462">
    <property type="entry name" value="NUDIX"/>
    <property type="match status" value="1"/>
</dbReference>
<protein>
    <recommendedName>
        <fullName evidence="2">Nudix hydrolase domain-containing protein</fullName>
    </recommendedName>
</protein>
<name>A0AAD9GNU6_9STRA</name>
<organism evidence="3 4">
    <name type="scientific">Phytophthora citrophthora</name>
    <dbReference type="NCBI Taxonomy" id="4793"/>
    <lineage>
        <taxon>Eukaryota</taxon>
        <taxon>Sar</taxon>
        <taxon>Stramenopiles</taxon>
        <taxon>Oomycota</taxon>
        <taxon>Peronosporomycetes</taxon>
        <taxon>Peronosporales</taxon>
        <taxon>Peronosporaceae</taxon>
        <taxon>Phytophthora</taxon>
    </lineage>
</organism>
<dbReference type="AlphaFoldDB" id="A0AAD9GNU6"/>
<dbReference type="InterPro" id="IPR000086">
    <property type="entry name" value="NUDIX_hydrolase_dom"/>
</dbReference>
<dbReference type="SUPFAM" id="SSF55811">
    <property type="entry name" value="Nudix"/>
    <property type="match status" value="1"/>
</dbReference>
<evidence type="ECO:0000259" key="2">
    <source>
        <dbReference type="PROSITE" id="PS51462"/>
    </source>
</evidence>
<accession>A0AAD9GNU6</accession>
<evidence type="ECO:0000313" key="3">
    <source>
        <dbReference type="EMBL" id="KAK1941839.1"/>
    </source>
</evidence>
<dbReference type="EMBL" id="JASMQC010000011">
    <property type="protein sequence ID" value="KAK1941839.1"/>
    <property type="molecule type" value="Genomic_DNA"/>
</dbReference>
<feature type="region of interest" description="Disordered" evidence="1">
    <location>
        <begin position="1"/>
        <end position="31"/>
    </location>
</feature>
<proteinExistence type="predicted"/>
<reference evidence="3" key="1">
    <citation type="submission" date="2023-08" db="EMBL/GenBank/DDBJ databases">
        <title>Reference Genome Resource for the Citrus Pathogen Phytophthora citrophthora.</title>
        <authorList>
            <person name="Moller H."/>
            <person name="Coetzee B."/>
            <person name="Rose L.J."/>
            <person name="Van Niekerk J.M."/>
        </authorList>
    </citation>
    <scope>NUCLEOTIDE SEQUENCE</scope>
    <source>
        <strain evidence="3">STE-U-9442</strain>
    </source>
</reference>
<dbReference type="Pfam" id="PF00293">
    <property type="entry name" value="NUDIX"/>
    <property type="match status" value="1"/>
</dbReference>
<feature type="domain" description="Nudix hydrolase" evidence="2">
    <location>
        <begin position="33"/>
        <end position="211"/>
    </location>
</feature>
<dbReference type="Proteomes" id="UP001259832">
    <property type="component" value="Unassembled WGS sequence"/>
</dbReference>